<proteinExistence type="predicted"/>
<evidence type="ECO:0000313" key="1">
    <source>
        <dbReference type="EMBL" id="SVB23882.1"/>
    </source>
</evidence>
<sequence length="39" mass="4573">MRHKTRRKLLDTIREALASIQIINQKLNGFLILNPKLTD</sequence>
<organism evidence="1">
    <name type="scientific">marine metagenome</name>
    <dbReference type="NCBI Taxonomy" id="408172"/>
    <lineage>
        <taxon>unclassified sequences</taxon>
        <taxon>metagenomes</taxon>
        <taxon>ecological metagenomes</taxon>
    </lineage>
</organism>
<accession>A0A382CDG3</accession>
<gene>
    <name evidence="1" type="ORF">METZ01_LOCUS176736</name>
</gene>
<dbReference type="EMBL" id="UINC01033891">
    <property type="protein sequence ID" value="SVB23882.1"/>
    <property type="molecule type" value="Genomic_DNA"/>
</dbReference>
<protein>
    <submittedName>
        <fullName evidence="1">Uncharacterized protein</fullName>
    </submittedName>
</protein>
<name>A0A382CDG3_9ZZZZ</name>
<reference evidence="1" key="1">
    <citation type="submission" date="2018-05" db="EMBL/GenBank/DDBJ databases">
        <authorList>
            <person name="Lanie J.A."/>
            <person name="Ng W.-L."/>
            <person name="Kazmierczak K.M."/>
            <person name="Andrzejewski T.M."/>
            <person name="Davidsen T.M."/>
            <person name="Wayne K.J."/>
            <person name="Tettelin H."/>
            <person name="Glass J.I."/>
            <person name="Rusch D."/>
            <person name="Podicherti R."/>
            <person name="Tsui H.-C.T."/>
            <person name="Winkler M.E."/>
        </authorList>
    </citation>
    <scope>NUCLEOTIDE SEQUENCE</scope>
</reference>
<dbReference type="AlphaFoldDB" id="A0A382CDG3"/>